<dbReference type="OMA" id="STWHETH"/>
<feature type="disulfide bond" description="Redox-active" evidence="4">
    <location>
        <begin position="31"/>
        <end position="34"/>
    </location>
</feature>
<dbReference type="PANTHER" id="PTHR46115">
    <property type="entry name" value="THIOREDOXIN-LIKE PROTEIN 1"/>
    <property type="match status" value="1"/>
</dbReference>
<name>B4GTE1_DROPE</name>
<dbReference type="SUPFAM" id="SSF52833">
    <property type="entry name" value="Thioredoxin-like"/>
    <property type="match status" value="1"/>
</dbReference>
<dbReference type="Gene3D" id="3.40.30.10">
    <property type="entry name" value="Glutaredoxin"/>
    <property type="match status" value="1"/>
</dbReference>
<evidence type="ECO:0000256" key="2">
    <source>
        <dbReference type="PIRNR" id="PIRNR000077"/>
    </source>
</evidence>
<dbReference type="EMBL" id="CH479190">
    <property type="protein sequence ID" value="EDW25811.1"/>
    <property type="molecule type" value="Genomic_DNA"/>
</dbReference>
<sequence length="106" mass="12271">MACIRSMNDFHKKMDAAEGKVVVLDFYATWCEPCKDIDKSVKSLARKYSTKAMVIKINVDKFLDLVDQYKIKNMPTFIFLRGTTRLARFSGADEHKLIKTMEKLTK</sequence>
<evidence type="ECO:0000256" key="3">
    <source>
        <dbReference type="PIRSR" id="PIRSR000077-1"/>
    </source>
</evidence>
<evidence type="ECO:0000256" key="4">
    <source>
        <dbReference type="PIRSR" id="PIRSR000077-4"/>
    </source>
</evidence>
<dbReference type="InterPro" id="IPR036249">
    <property type="entry name" value="Thioredoxin-like_sf"/>
</dbReference>
<dbReference type="Pfam" id="PF00085">
    <property type="entry name" value="Thioredoxin"/>
    <property type="match status" value="1"/>
</dbReference>
<dbReference type="STRING" id="7234.B4GTE1"/>
<keyword evidence="1 4" id="KW-1015">Disulfide bond</keyword>
<dbReference type="InterPro" id="IPR005746">
    <property type="entry name" value="Thioredoxin"/>
</dbReference>
<accession>B4GTE1</accession>
<protein>
    <recommendedName>
        <fullName evidence="2">Thioredoxin</fullName>
    </recommendedName>
</protein>
<feature type="site" description="Contributes to redox potential value" evidence="3">
    <location>
        <position position="32"/>
    </location>
</feature>
<dbReference type="PROSITE" id="PS00194">
    <property type="entry name" value="THIOREDOXIN_1"/>
    <property type="match status" value="1"/>
</dbReference>
<feature type="site" description="Deprotonates C-terminal active site Cys" evidence="3">
    <location>
        <position position="25"/>
    </location>
</feature>
<feature type="site" description="Contributes to redox potential value" evidence="3">
    <location>
        <position position="33"/>
    </location>
</feature>
<evidence type="ECO:0000313" key="7">
    <source>
        <dbReference type="Proteomes" id="UP000008744"/>
    </source>
</evidence>
<dbReference type="GeneID" id="6596909"/>
<dbReference type="InterPro" id="IPR013766">
    <property type="entry name" value="Thioredoxin_domain"/>
</dbReference>
<dbReference type="eggNOG" id="KOG0907">
    <property type="taxonomic scope" value="Eukaryota"/>
</dbReference>
<organism evidence="7">
    <name type="scientific">Drosophila persimilis</name>
    <name type="common">Fruit fly</name>
    <dbReference type="NCBI Taxonomy" id="7234"/>
    <lineage>
        <taxon>Eukaryota</taxon>
        <taxon>Metazoa</taxon>
        <taxon>Ecdysozoa</taxon>
        <taxon>Arthropoda</taxon>
        <taxon>Hexapoda</taxon>
        <taxon>Insecta</taxon>
        <taxon>Pterygota</taxon>
        <taxon>Neoptera</taxon>
        <taxon>Endopterygota</taxon>
        <taxon>Diptera</taxon>
        <taxon>Brachycera</taxon>
        <taxon>Muscomorpha</taxon>
        <taxon>Ephydroidea</taxon>
        <taxon>Drosophilidae</taxon>
        <taxon>Drosophila</taxon>
        <taxon>Sophophora</taxon>
    </lineage>
</organism>
<feature type="active site" description="Nucleophile" evidence="3">
    <location>
        <position position="34"/>
    </location>
</feature>
<keyword evidence="7" id="KW-1185">Reference proteome</keyword>
<gene>
    <name evidence="6" type="primary">Dper\GL14288</name>
    <name evidence="6" type="ORF">Dper_GL14288</name>
    <name evidence="6" type="ORF">GL14288</name>
</gene>
<feature type="domain" description="Thioredoxin" evidence="5">
    <location>
        <begin position="1"/>
        <end position="106"/>
    </location>
</feature>
<evidence type="ECO:0000259" key="5">
    <source>
        <dbReference type="PROSITE" id="PS51352"/>
    </source>
</evidence>
<dbReference type="PIRSF" id="PIRSF000077">
    <property type="entry name" value="Thioredoxin"/>
    <property type="match status" value="1"/>
</dbReference>
<dbReference type="CDD" id="cd02947">
    <property type="entry name" value="TRX_family"/>
    <property type="match status" value="1"/>
</dbReference>
<dbReference type="InterPro" id="IPR017937">
    <property type="entry name" value="Thioredoxin_CS"/>
</dbReference>
<dbReference type="HOGENOM" id="CLU_090389_14_1_1"/>
<evidence type="ECO:0000313" key="6">
    <source>
        <dbReference type="EMBL" id="EDW25811.1"/>
    </source>
</evidence>
<dbReference type="PhylomeDB" id="B4GTE1"/>
<evidence type="ECO:0000256" key="1">
    <source>
        <dbReference type="ARBA" id="ARBA00023157"/>
    </source>
</evidence>
<reference evidence="6 7" key="1">
    <citation type="journal article" date="2007" name="Nature">
        <title>Evolution of genes and genomes on the Drosophila phylogeny.</title>
        <authorList>
            <consortium name="Drosophila 12 Genomes Consortium"/>
            <person name="Clark A.G."/>
            <person name="Eisen M.B."/>
            <person name="Smith D.R."/>
            <person name="Bergman C.M."/>
            <person name="Oliver B."/>
            <person name="Markow T.A."/>
            <person name="Kaufman T.C."/>
            <person name="Kellis M."/>
            <person name="Gelbart W."/>
            <person name="Iyer V.N."/>
            <person name="Pollard D.A."/>
            <person name="Sackton T.B."/>
            <person name="Larracuente A.M."/>
            <person name="Singh N.D."/>
            <person name="Abad J.P."/>
            <person name="Abt D.N."/>
            <person name="Adryan B."/>
            <person name="Aguade M."/>
            <person name="Akashi H."/>
            <person name="Anderson W.W."/>
            <person name="Aquadro C.F."/>
            <person name="Ardell D.H."/>
            <person name="Arguello R."/>
            <person name="Artieri C.G."/>
            <person name="Barbash D.A."/>
            <person name="Barker D."/>
            <person name="Barsanti P."/>
            <person name="Batterham P."/>
            <person name="Batzoglou S."/>
            <person name="Begun D."/>
            <person name="Bhutkar A."/>
            <person name="Blanco E."/>
            <person name="Bosak S.A."/>
            <person name="Bradley R.K."/>
            <person name="Brand A.D."/>
            <person name="Brent M.R."/>
            <person name="Brooks A.N."/>
            <person name="Brown R.H."/>
            <person name="Butlin R.K."/>
            <person name="Caggese C."/>
            <person name="Calvi B.R."/>
            <person name="Bernardo de Carvalho A."/>
            <person name="Caspi A."/>
            <person name="Castrezana S."/>
            <person name="Celniker S.E."/>
            <person name="Chang J.L."/>
            <person name="Chapple C."/>
            <person name="Chatterji S."/>
            <person name="Chinwalla A."/>
            <person name="Civetta A."/>
            <person name="Clifton S.W."/>
            <person name="Comeron J.M."/>
            <person name="Costello J.C."/>
            <person name="Coyne J.A."/>
            <person name="Daub J."/>
            <person name="David R.G."/>
            <person name="Delcher A.L."/>
            <person name="Delehaunty K."/>
            <person name="Do C.B."/>
            <person name="Ebling H."/>
            <person name="Edwards K."/>
            <person name="Eickbush T."/>
            <person name="Evans J.D."/>
            <person name="Filipski A."/>
            <person name="Findeiss S."/>
            <person name="Freyhult E."/>
            <person name="Fulton L."/>
            <person name="Fulton R."/>
            <person name="Garcia A.C."/>
            <person name="Gardiner A."/>
            <person name="Garfield D.A."/>
            <person name="Garvin B.E."/>
            <person name="Gibson G."/>
            <person name="Gilbert D."/>
            <person name="Gnerre S."/>
            <person name="Godfrey J."/>
            <person name="Good R."/>
            <person name="Gotea V."/>
            <person name="Gravely B."/>
            <person name="Greenberg A.J."/>
            <person name="Griffiths-Jones S."/>
            <person name="Gross S."/>
            <person name="Guigo R."/>
            <person name="Gustafson E.A."/>
            <person name="Haerty W."/>
            <person name="Hahn M.W."/>
            <person name="Halligan D.L."/>
            <person name="Halpern A.L."/>
            <person name="Halter G.M."/>
            <person name="Han M.V."/>
            <person name="Heger A."/>
            <person name="Hillier L."/>
            <person name="Hinrichs A.S."/>
            <person name="Holmes I."/>
            <person name="Hoskins R.A."/>
            <person name="Hubisz M.J."/>
            <person name="Hultmark D."/>
            <person name="Huntley M.A."/>
            <person name="Jaffe D.B."/>
            <person name="Jagadeeshan S."/>
            <person name="Jeck W.R."/>
            <person name="Johnson J."/>
            <person name="Jones C.D."/>
            <person name="Jordan W.C."/>
            <person name="Karpen G.H."/>
            <person name="Kataoka E."/>
            <person name="Keightley P.D."/>
            <person name="Kheradpour P."/>
            <person name="Kirkness E.F."/>
            <person name="Koerich L.B."/>
            <person name="Kristiansen K."/>
            <person name="Kudrna D."/>
            <person name="Kulathinal R.J."/>
            <person name="Kumar S."/>
            <person name="Kwok R."/>
            <person name="Lander E."/>
            <person name="Langley C.H."/>
            <person name="Lapoint R."/>
            <person name="Lazzaro B.P."/>
            <person name="Lee S.J."/>
            <person name="Levesque L."/>
            <person name="Li R."/>
            <person name="Lin C.F."/>
            <person name="Lin M.F."/>
            <person name="Lindblad-Toh K."/>
            <person name="Llopart A."/>
            <person name="Long M."/>
            <person name="Low L."/>
            <person name="Lozovsky E."/>
            <person name="Lu J."/>
            <person name="Luo M."/>
            <person name="Machado C.A."/>
            <person name="Makalowski W."/>
            <person name="Marzo M."/>
            <person name="Matsuda M."/>
            <person name="Matzkin L."/>
            <person name="McAllister B."/>
            <person name="McBride C.S."/>
            <person name="McKernan B."/>
            <person name="McKernan K."/>
            <person name="Mendez-Lago M."/>
            <person name="Minx P."/>
            <person name="Mollenhauer M.U."/>
            <person name="Montooth K."/>
            <person name="Mount S.M."/>
            <person name="Mu X."/>
            <person name="Myers E."/>
            <person name="Negre B."/>
            <person name="Newfeld S."/>
            <person name="Nielsen R."/>
            <person name="Noor M.A."/>
            <person name="O'Grady P."/>
            <person name="Pachter L."/>
            <person name="Papaceit M."/>
            <person name="Parisi M.J."/>
            <person name="Parisi M."/>
            <person name="Parts L."/>
            <person name="Pedersen J.S."/>
            <person name="Pesole G."/>
            <person name="Phillippy A.M."/>
            <person name="Ponting C.P."/>
            <person name="Pop M."/>
            <person name="Porcelli D."/>
            <person name="Powell J.R."/>
            <person name="Prohaska S."/>
            <person name="Pruitt K."/>
            <person name="Puig M."/>
            <person name="Quesneville H."/>
            <person name="Ram K.R."/>
            <person name="Rand D."/>
            <person name="Rasmussen M.D."/>
            <person name="Reed L.K."/>
            <person name="Reenan R."/>
            <person name="Reily A."/>
            <person name="Remington K.A."/>
            <person name="Rieger T.T."/>
            <person name="Ritchie M.G."/>
            <person name="Robin C."/>
            <person name="Rogers Y.H."/>
            <person name="Rohde C."/>
            <person name="Rozas J."/>
            <person name="Rubenfield M.J."/>
            <person name="Ruiz A."/>
            <person name="Russo S."/>
            <person name="Salzberg S.L."/>
            <person name="Sanchez-Gracia A."/>
            <person name="Saranga D.J."/>
            <person name="Sato H."/>
            <person name="Schaeffer S.W."/>
            <person name="Schatz M.C."/>
            <person name="Schlenke T."/>
            <person name="Schwartz R."/>
            <person name="Segarra C."/>
            <person name="Singh R.S."/>
            <person name="Sirot L."/>
            <person name="Sirota M."/>
            <person name="Sisneros N.B."/>
            <person name="Smith C.D."/>
            <person name="Smith T.F."/>
            <person name="Spieth J."/>
            <person name="Stage D.E."/>
            <person name="Stark A."/>
            <person name="Stephan W."/>
            <person name="Strausberg R.L."/>
            <person name="Strempel S."/>
            <person name="Sturgill D."/>
            <person name="Sutton G."/>
            <person name="Sutton G.G."/>
            <person name="Tao W."/>
            <person name="Teichmann S."/>
            <person name="Tobari Y.N."/>
            <person name="Tomimura Y."/>
            <person name="Tsolas J.M."/>
            <person name="Valente V.L."/>
            <person name="Venter E."/>
            <person name="Venter J.C."/>
            <person name="Vicario S."/>
            <person name="Vieira F.G."/>
            <person name="Vilella A.J."/>
            <person name="Villasante A."/>
            <person name="Walenz B."/>
            <person name="Wang J."/>
            <person name="Wasserman M."/>
            <person name="Watts T."/>
            <person name="Wilson D."/>
            <person name="Wilson R.K."/>
            <person name="Wing R.A."/>
            <person name="Wolfner M.F."/>
            <person name="Wong A."/>
            <person name="Wong G.K."/>
            <person name="Wu C.I."/>
            <person name="Wu G."/>
            <person name="Yamamoto D."/>
            <person name="Yang H.P."/>
            <person name="Yang S.P."/>
            <person name="Yorke J.A."/>
            <person name="Yoshida K."/>
            <person name="Zdobnov E."/>
            <person name="Zhang P."/>
            <person name="Zhang Y."/>
            <person name="Zimin A.V."/>
            <person name="Baldwin J."/>
            <person name="Abdouelleil A."/>
            <person name="Abdulkadir J."/>
            <person name="Abebe A."/>
            <person name="Abera B."/>
            <person name="Abreu J."/>
            <person name="Acer S.C."/>
            <person name="Aftuck L."/>
            <person name="Alexander A."/>
            <person name="An P."/>
            <person name="Anderson E."/>
            <person name="Anderson S."/>
            <person name="Arachi H."/>
            <person name="Azer M."/>
            <person name="Bachantsang P."/>
            <person name="Barry A."/>
            <person name="Bayul T."/>
            <person name="Berlin A."/>
            <person name="Bessette D."/>
            <person name="Bloom T."/>
            <person name="Blye J."/>
            <person name="Boguslavskiy L."/>
            <person name="Bonnet C."/>
            <person name="Boukhgalter B."/>
            <person name="Bourzgui I."/>
            <person name="Brown A."/>
            <person name="Cahill P."/>
            <person name="Channer S."/>
            <person name="Cheshatsang Y."/>
            <person name="Chuda L."/>
            <person name="Citroen M."/>
            <person name="Collymore A."/>
            <person name="Cooke P."/>
            <person name="Costello M."/>
            <person name="D'Aco K."/>
            <person name="Daza R."/>
            <person name="De Haan G."/>
            <person name="DeGray S."/>
            <person name="DeMaso C."/>
            <person name="Dhargay N."/>
            <person name="Dooley K."/>
            <person name="Dooley E."/>
            <person name="Doricent M."/>
            <person name="Dorje P."/>
            <person name="Dorjee K."/>
            <person name="Dupes A."/>
            <person name="Elong R."/>
            <person name="Falk J."/>
            <person name="Farina A."/>
            <person name="Faro S."/>
            <person name="Ferguson D."/>
            <person name="Fisher S."/>
            <person name="Foley C.D."/>
            <person name="Franke A."/>
            <person name="Friedrich D."/>
            <person name="Gadbois L."/>
            <person name="Gearin G."/>
            <person name="Gearin C.R."/>
            <person name="Giannoukos G."/>
            <person name="Goode T."/>
            <person name="Graham J."/>
            <person name="Grandbois E."/>
            <person name="Grewal S."/>
            <person name="Gyaltsen K."/>
            <person name="Hafez N."/>
            <person name="Hagos B."/>
            <person name="Hall J."/>
            <person name="Henson C."/>
            <person name="Hollinger A."/>
            <person name="Honan T."/>
            <person name="Huard M.D."/>
            <person name="Hughes L."/>
            <person name="Hurhula B."/>
            <person name="Husby M.E."/>
            <person name="Kamat A."/>
            <person name="Kanga B."/>
            <person name="Kashin S."/>
            <person name="Khazanovich D."/>
            <person name="Kisner P."/>
            <person name="Lance K."/>
            <person name="Lara M."/>
            <person name="Lee W."/>
            <person name="Lennon N."/>
            <person name="Letendre F."/>
            <person name="LeVine R."/>
            <person name="Lipovsky A."/>
            <person name="Liu X."/>
            <person name="Liu J."/>
            <person name="Liu S."/>
            <person name="Lokyitsang T."/>
            <person name="Lokyitsang Y."/>
            <person name="Lubonja R."/>
            <person name="Lui A."/>
            <person name="MacDonald P."/>
            <person name="Magnisalis V."/>
            <person name="Maru K."/>
            <person name="Matthews C."/>
            <person name="McCusker W."/>
            <person name="McDonough S."/>
            <person name="Mehta T."/>
            <person name="Meldrim J."/>
            <person name="Meneus L."/>
            <person name="Mihai O."/>
            <person name="Mihalev A."/>
            <person name="Mihova T."/>
            <person name="Mittelman R."/>
            <person name="Mlenga V."/>
            <person name="Montmayeur A."/>
            <person name="Mulrain L."/>
            <person name="Navidi A."/>
            <person name="Naylor J."/>
            <person name="Negash T."/>
            <person name="Nguyen T."/>
            <person name="Nguyen N."/>
            <person name="Nicol R."/>
            <person name="Norbu C."/>
            <person name="Norbu N."/>
            <person name="Novod N."/>
            <person name="O'Neill B."/>
            <person name="Osman S."/>
            <person name="Markiewicz E."/>
            <person name="Oyono O.L."/>
            <person name="Patti C."/>
            <person name="Phunkhang P."/>
            <person name="Pierre F."/>
            <person name="Priest M."/>
            <person name="Raghuraman S."/>
            <person name="Rege F."/>
            <person name="Reyes R."/>
            <person name="Rise C."/>
            <person name="Rogov P."/>
            <person name="Ross K."/>
            <person name="Ryan E."/>
            <person name="Settipalli S."/>
            <person name="Shea T."/>
            <person name="Sherpa N."/>
            <person name="Shi L."/>
            <person name="Shih D."/>
            <person name="Sparrow T."/>
            <person name="Spaulding J."/>
            <person name="Stalker J."/>
            <person name="Stange-Thomann N."/>
            <person name="Stavropoulos S."/>
            <person name="Stone C."/>
            <person name="Strader C."/>
            <person name="Tesfaye S."/>
            <person name="Thomson T."/>
            <person name="Thoulutsang Y."/>
            <person name="Thoulutsang D."/>
            <person name="Topham K."/>
            <person name="Topping I."/>
            <person name="Tsamla T."/>
            <person name="Vassiliev H."/>
            <person name="Vo A."/>
            <person name="Wangchuk T."/>
            <person name="Wangdi T."/>
            <person name="Weiand M."/>
            <person name="Wilkinson J."/>
            <person name="Wilson A."/>
            <person name="Yadav S."/>
            <person name="Young G."/>
            <person name="Yu Q."/>
            <person name="Zembek L."/>
            <person name="Zhong D."/>
            <person name="Zimmer A."/>
            <person name="Zwirko Z."/>
            <person name="Jaffe D.B."/>
            <person name="Alvarez P."/>
            <person name="Brockman W."/>
            <person name="Butler J."/>
            <person name="Chin C."/>
            <person name="Gnerre S."/>
            <person name="Grabherr M."/>
            <person name="Kleber M."/>
            <person name="Mauceli E."/>
            <person name="MacCallum I."/>
        </authorList>
    </citation>
    <scope>NUCLEOTIDE SEQUENCE [LARGE SCALE GENOMIC DNA]</scope>
    <source>
        <strain evidence="7">MSH-3 / Tucson 14011-0111.49</strain>
    </source>
</reference>
<dbReference type="Proteomes" id="UP000008744">
    <property type="component" value="Unassembled WGS sequence"/>
</dbReference>
<proteinExistence type="inferred from homology"/>
<dbReference type="PROSITE" id="PS51352">
    <property type="entry name" value="THIOREDOXIN_2"/>
    <property type="match status" value="1"/>
</dbReference>
<comment type="similarity">
    <text evidence="2">Belongs to the thioredoxin family.</text>
</comment>
<dbReference type="AlphaFoldDB" id="B4GTE1"/>
<dbReference type="GO" id="GO:0015035">
    <property type="term" value="F:protein-disulfide reductase activity"/>
    <property type="evidence" value="ECO:0007669"/>
    <property type="project" value="InterPro"/>
</dbReference>
<dbReference type="KEGG" id="dpe:6596909"/>
<keyword evidence="4" id="KW-0676">Redox-active center</keyword>
<feature type="active site" description="Nucleophile" evidence="3">
    <location>
        <position position="31"/>
    </location>
</feature>
<dbReference type="OrthoDB" id="2121326at2759"/>